<dbReference type="InterPro" id="IPR036186">
    <property type="entry name" value="Serpin_sf"/>
</dbReference>
<reference evidence="4" key="1">
    <citation type="journal article" date="2016" name="Nat. Genet.">
        <title>A high-quality carrot genome assembly provides new insights into carotenoid accumulation and asterid genome evolution.</title>
        <authorList>
            <person name="Iorizzo M."/>
            <person name="Ellison S."/>
            <person name="Senalik D."/>
            <person name="Zeng P."/>
            <person name="Satapoomin P."/>
            <person name="Huang J."/>
            <person name="Bowman M."/>
            <person name="Iovene M."/>
            <person name="Sanseverino W."/>
            <person name="Cavagnaro P."/>
            <person name="Yildiz M."/>
            <person name="Macko-Podgorni A."/>
            <person name="Moranska E."/>
            <person name="Grzebelus E."/>
            <person name="Grzebelus D."/>
            <person name="Ashrafi H."/>
            <person name="Zheng Z."/>
            <person name="Cheng S."/>
            <person name="Spooner D."/>
            <person name="Van Deynze A."/>
            <person name="Simon P."/>
        </authorList>
    </citation>
    <scope>NUCLEOTIDE SEQUENCE</scope>
    <source>
        <tissue evidence="4">Leaf</tissue>
    </source>
</reference>
<dbReference type="AlphaFoldDB" id="A0AAF0WPY5"/>
<proteinExistence type="inferred from homology"/>
<evidence type="ECO:0000256" key="2">
    <source>
        <dbReference type="RuleBase" id="RU000411"/>
    </source>
</evidence>
<dbReference type="InterPro" id="IPR023796">
    <property type="entry name" value="Serpin_dom"/>
</dbReference>
<sequence length="401" mass="45175">MENSEQINTCDLNSDFCIQIANHALLEEADKASNFVISPVSFQIILSLIATGATGRTLDQLLSFLGSKSIDDLNSLSSKVVEITTRQVGDDNNLAASPLVTMVNGAWIDKSFGLKPSFKGTLTDVYKAEARAVDFATRANEVTEEVNKWAQDATKGLIKELLRSGCLGTDTALVFANALYFKGAWDRKFDSERSMNRDFKLLNGQIVQVPSMTTKKRERNLYREINGYKILKIPYQNGEDTRKFSMYFFLPQEINGLKSMIQTFNSIPGFFNQDFYFREEDLGDRIWIPKFKFSFEFEASRIIKELGLVLPFMDGAEFTELVHSLEGEKVCVSSIFHKAYIEVNEEGTEAAASTAVRFRRCCGRVKPPGFVADHPFMFMIREETSRIVFFTGAVLNPLLAT</sequence>
<dbReference type="GO" id="GO:0005615">
    <property type="term" value="C:extracellular space"/>
    <property type="evidence" value="ECO:0007669"/>
    <property type="project" value="InterPro"/>
</dbReference>
<dbReference type="InterPro" id="IPR042178">
    <property type="entry name" value="Serpin_sf_1"/>
</dbReference>
<dbReference type="CDD" id="cd02043">
    <property type="entry name" value="serpinP_plants"/>
    <property type="match status" value="1"/>
</dbReference>
<dbReference type="GO" id="GO:0004867">
    <property type="term" value="F:serine-type endopeptidase inhibitor activity"/>
    <property type="evidence" value="ECO:0007669"/>
    <property type="project" value="InterPro"/>
</dbReference>
<feature type="domain" description="Serpin" evidence="3">
    <location>
        <begin position="23"/>
        <end position="397"/>
    </location>
</feature>
<dbReference type="SUPFAM" id="SSF56574">
    <property type="entry name" value="Serpins"/>
    <property type="match status" value="1"/>
</dbReference>
<evidence type="ECO:0000313" key="4">
    <source>
        <dbReference type="EMBL" id="WOG93216.1"/>
    </source>
</evidence>
<evidence type="ECO:0000313" key="5">
    <source>
        <dbReference type="Proteomes" id="UP000077755"/>
    </source>
</evidence>
<dbReference type="SMART" id="SM00093">
    <property type="entry name" value="SERPIN"/>
    <property type="match status" value="1"/>
</dbReference>
<dbReference type="InterPro" id="IPR023795">
    <property type="entry name" value="Serpin_CS"/>
</dbReference>
<reference evidence="4" key="2">
    <citation type="submission" date="2022-03" db="EMBL/GenBank/DDBJ databases">
        <title>Draft title - Genomic analysis of global carrot germplasm unveils the trajectory of domestication and the origin of high carotenoid orange carrot.</title>
        <authorList>
            <person name="Iorizzo M."/>
            <person name="Ellison S."/>
            <person name="Senalik D."/>
            <person name="Macko-Podgorni A."/>
            <person name="Grzebelus D."/>
            <person name="Bostan H."/>
            <person name="Rolling W."/>
            <person name="Curaba J."/>
            <person name="Simon P."/>
        </authorList>
    </citation>
    <scope>NUCLEOTIDE SEQUENCE</scope>
    <source>
        <tissue evidence="4">Leaf</tissue>
    </source>
</reference>
<gene>
    <name evidence="4" type="ORF">DCAR_0312497</name>
</gene>
<organism evidence="4 5">
    <name type="scientific">Daucus carota subsp. sativus</name>
    <name type="common">Carrot</name>
    <dbReference type="NCBI Taxonomy" id="79200"/>
    <lineage>
        <taxon>Eukaryota</taxon>
        <taxon>Viridiplantae</taxon>
        <taxon>Streptophyta</taxon>
        <taxon>Embryophyta</taxon>
        <taxon>Tracheophyta</taxon>
        <taxon>Spermatophyta</taxon>
        <taxon>Magnoliopsida</taxon>
        <taxon>eudicotyledons</taxon>
        <taxon>Gunneridae</taxon>
        <taxon>Pentapetalae</taxon>
        <taxon>asterids</taxon>
        <taxon>campanulids</taxon>
        <taxon>Apiales</taxon>
        <taxon>Apiaceae</taxon>
        <taxon>Apioideae</taxon>
        <taxon>Scandiceae</taxon>
        <taxon>Daucinae</taxon>
        <taxon>Daucus</taxon>
        <taxon>Daucus sect. Daucus</taxon>
    </lineage>
</organism>
<comment type="similarity">
    <text evidence="1 2">Belongs to the serpin family.</text>
</comment>
<dbReference type="Pfam" id="PF00079">
    <property type="entry name" value="Serpin"/>
    <property type="match status" value="1"/>
</dbReference>
<accession>A0AAF0WPY5</accession>
<dbReference type="EMBL" id="CP093345">
    <property type="protein sequence ID" value="WOG93216.1"/>
    <property type="molecule type" value="Genomic_DNA"/>
</dbReference>
<dbReference type="Gene3D" id="3.30.497.10">
    <property type="entry name" value="Antithrombin, subunit I, domain 2"/>
    <property type="match status" value="1"/>
</dbReference>
<protein>
    <recommendedName>
        <fullName evidence="3">Serpin domain-containing protein</fullName>
    </recommendedName>
</protein>
<dbReference type="PANTHER" id="PTHR11461">
    <property type="entry name" value="SERINE PROTEASE INHIBITOR, SERPIN"/>
    <property type="match status" value="1"/>
</dbReference>
<evidence type="ECO:0000259" key="3">
    <source>
        <dbReference type="SMART" id="SM00093"/>
    </source>
</evidence>
<name>A0AAF0WPY5_DAUCS</name>
<evidence type="ECO:0000256" key="1">
    <source>
        <dbReference type="ARBA" id="ARBA00009500"/>
    </source>
</evidence>
<dbReference type="Proteomes" id="UP000077755">
    <property type="component" value="Chromosome 3"/>
</dbReference>
<dbReference type="PROSITE" id="PS00284">
    <property type="entry name" value="SERPIN"/>
    <property type="match status" value="1"/>
</dbReference>
<dbReference type="InterPro" id="IPR000215">
    <property type="entry name" value="Serpin_fam"/>
</dbReference>
<dbReference type="Gene3D" id="2.30.39.10">
    <property type="entry name" value="Alpha-1-antitrypsin, domain 1"/>
    <property type="match status" value="1"/>
</dbReference>
<keyword evidence="5" id="KW-1185">Reference proteome</keyword>
<dbReference type="InterPro" id="IPR042185">
    <property type="entry name" value="Serpin_sf_2"/>
</dbReference>
<dbReference type="PANTHER" id="PTHR11461:SF340">
    <property type="entry name" value="SERPIN DOMAIN-CONTAINING PROTEIN"/>
    <property type="match status" value="1"/>
</dbReference>